<sequence>MKTFETDYVTRNLLQLCYNCDDAHLCETEEQCRACWADNGMLPEENDETKQLLDLVHA</sequence>
<dbReference type="PATRIC" id="fig|1073571.4.peg.3984"/>
<dbReference type="Proteomes" id="UP000033163">
    <property type="component" value="Chromosome I"/>
</dbReference>
<evidence type="ECO:0000313" key="2">
    <source>
        <dbReference type="Proteomes" id="UP000033163"/>
    </source>
</evidence>
<dbReference type="EMBL" id="LN831776">
    <property type="protein sequence ID" value="CQR56132.1"/>
    <property type="molecule type" value="Genomic_DNA"/>
</dbReference>
<proteinExistence type="predicted"/>
<reference evidence="2" key="1">
    <citation type="submission" date="2015-03" db="EMBL/GenBank/DDBJ databases">
        <authorList>
            <person name="Wibberg D."/>
        </authorList>
    </citation>
    <scope>NUCLEOTIDE SEQUENCE [LARGE SCALE GENOMIC DNA]</scope>
</reference>
<protein>
    <submittedName>
        <fullName evidence="1">Uncharacterized protein</fullName>
    </submittedName>
</protein>
<evidence type="ECO:0000313" key="1">
    <source>
        <dbReference type="EMBL" id="CQR56132.1"/>
    </source>
</evidence>
<dbReference type="HOGENOM" id="CLU_205933_0_0_9"/>
<dbReference type="KEGG" id="pri:PRIO_3729"/>
<organism evidence="1 2">
    <name type="scientific">Paenibacillus riograndensis SBR5</name>
    <dbReference type="NCBI Taxonomy" id="1073571"/>
    <lineage>
        <taxon>Bacteria</taxon>
        <taxon>Bacillati</taxon>
        <taxon>Bacillota</taxon>
        <taxon>Bacilli</taxon>
        <taxon>Bacillales</taxon>
        <taxon>Paenibacillaceae</taxon>
        <taxon>Paenibacillus</taxon>
        <taxon>Paenibacillus sonchi group</taxon>
    </lineage>
</organism>
<name>A0A0E4CX95_9BACL</name>
<accession>A0A0E4CX95</accession>
<gene>
    <name evidence="1" type="ORF">PRIO_3729</name>
</gene>
<dbReference type="RefSeq" id="WP_020432222.1">
    <property type="nucleotide sequence ID" value="NZ_AGBD01001433.1"/>
</dbReference>
<dbReference type="AlphaFoldDB" id="A0A0E4CX95"/>